<evidence type="ECO:0000313" key="2">
    <source>
        <dbReference type="Proteomes" id="UP000712157"/>
    </source>
</evidence>
<dbReference type="AlphaFoldDB" id="A0A949N9F1"/>
<dbReference type="RefSeq" id="WP_238720437.1">
    <property type="nucleotide sequence ID" value="NZ_JAHQCW010000002.1"/>
</dbReference>
<reference evidence="1" key="1">
    <citation type="submission" date="2021-06" db="EMBL/GenBank/DDBJ databases">
        <title>Description of novel taxa of the family Lachnospiraceae.</title>
        <authorList>
            <person name="Chaplin A.V."/>
            <person name="Sokolova S.R."/>
            <person name="Pikina A.P."/>
            <person name="Korzhanova M."/>
            <person name="Belova V."/>
            <person name="Korostin D."/>
            <person name="Efimov B.A."/>
        </authorList>
    </citation>
    <scope>NUCLEOTIDE SEQUENCE</scope>
    <source>
        <strain evidence="1">ASD5720</strain>
    </source>
</reference>
<comment type="caution">
    <text evidence="1">The sequence shown here is derived from an EMBL/GenBank/DDBJ whole genome shotgun (WGS) entry which is preliminary data.</text>
</comment>
<keyword evidence="2" id="KW-1185">Reference proteome</keyword>
<dbReference type="EMBL" id="JAHQCW010000002">
    <property type="protein sequence ID" value="MBU9735287.1"/>
    <property type="molecule type" value="Genomic_DNA"/>
</dbReference>
<dbReference type="Proteomes" id="UP000712157">
    <property type="component" value="Unassembled WGS sequence"/>
</dbReference>
<organism evidence="1 2">
    <name type="scientific">Diplocloster agilis</name>
    <dbReference type="NCBI Taxonomy" id="2850323"/>
    <lineage>
        <taxon>Bacteria</taxon>
        <taxon>Bacillati</taxon>
        <taxon>Bacillota</taxon>
        <taxon>Clostridia</taxon>
        <taxon>Lachnospirales</taxon>
        <taxon>Lachnospiraceae</taxon>
        <taxon>Diplocloster</taxon>
    </lineage>
</organism>
<proteinExistence type="predicted"/>
<sequence>MNGTLLSILYDIHGGSGGSPFVGISPENNIGEKYIRVGCMENAARDLVWESGKLDGYSKEYTEDYYIDIQFIFIANTGFDITGSIVME</sequence>
<name>A0A949N9F1_9FIRM</name>
<gene>
    <name evidence="1" type="ORF">KTH89_01995</name>
</gene>
<evidence type="ECO:0000313" key="1">
    <source>
        <dbReference type="EMBL" id="MBU9735287.1"/>
    </source>
</evidence>
<protein>
    <submittedName>
        <fullName evidence="1">Uncharacterized protein</fullName>
    </submittedName>
</protein>
<accession>A0A949N9F1</accession>